<name>A0A0D2FSP1_9EURO</name>
<reference evidence="1 2" key="1">
    <citation type="submission" date="2015-01" db="EMBL/GenBank/DDBJ databases">
        <title>The Genome Sequence of Capronia semiimmersa CBS27337.</title>
        <authorList>
            <consortium name="The Broad Institute Genomics Platform"/>
            <person name="Cuomo C."/>
            <person name="de Hoog S."/>
            <person name="Gorbushina A."/>
            <person name="Stielow B."/>
            <person name="Teixiera M."/>
            <person name="Abouelleil A."/>
            <person name="Chapman S.B."/>
            <person name="Priest M."/>
            <person name="Young S.K."/>
            <person name="Wortman J."/>
            <person name="Nusbaum C."/>
            <person name="Birren B."/>
        </authorList>
    </citation>
    <scope>NUCLEOTIDE SEQUENCE [LARGE SCALE GENOMIC DNA]</scope>
    <source>
        <strain evidence="1 2">CBS 27337</strain>
    </source>
</reference>
<sequence length="150" mass="17141">MICNLVLNEEKCLHLSGICSCVLRPYSSRLTRYRDCGKTEKLQGVCKKGRRIEFGNHGASLLPAAWEPLDPFCARSHDDAAAAYDCRRGIWEVLLPRARRSQMEPKSQYEERSGVILQGTFSNYYEQYRPYFESTRGTRSAYLSSQISSS</sequence>
<evidence type="ECO:0000313" key="1">
    <source>
        <dbReference type="EMBL" id="KIW63054.1"/>
    </source>
</evidence>
<evidence type="ECO:0000313" key="2">
    <source>
        <dbReference type="Proteomes" id="UP000054266"/>
    </source>
</evidence>
<keyword evidence="2" id="KW-1185">Reference proteome</keyword>
<dbReference type="HOGENOM" id="CLU_1740288_0_0_1"/>
<dbReference type="AlphaFoldDB" id="A0A0D2FSP1"/>
<protein>
    <submittedName>
        <fullName evidence="1">Uncharacterized protein</fullName>
    </submittedName>
</protein>
<dbReference type="Proteomes" id="UP000054266">
    <property type="component" value="Unassembled WGS sequence"/>
</dbReference>
<organism evidence="1 2">
    <name type="scientific">Phialophora macrospora</name>
    <dbReference type="NCBI Taxonomy" id="1851006"/>
    <lineage>
        <taxon>Eukaryota</taxon>
        <taxon>Fungi</taxon>
        <taxon>Dikarya</taxon>
        <taxon>Ascomycota</taxon>
        <taxon>Pezizomycotina</taxon>
        <taxon>Eurotiomycetes</taxon>
        <taxon>Chaetothyriomycetidae</taxon>
        <taxon>Chaetothyriales</taxon>
        <taxon>Herpotrichiellaceae</taxon>
        <taxon>Phialophora</taxon>
    </lineage>
</organism>
<proteinExistence type="predicted"/>
<gene>
    <name evidence="1" type="ORF">PV04_09932</name>
</gene>
<dbReference type="EMBL" id="KN846962">
    <property type="protein sequence ID" value="KIW63054.1"/>
    <property type="molecule type" value="Genomic_DNA"/>
</dbReference>
<accession>A0A0D2FSP1</accession>